<dbReference type="InterPro" id="IPR029058">
    <property type="entry name" value="AB_hydrolase_fold"/>
</dbReference>
<proteinExistence type="predicted"/>
<accession>A0A369C0H0</accession>
<dbReference type="Proteomes" id="UP000252707">
    <property type="component" value="Unassembled WGS sequence"/>
</dbReference>
<dbReference type="SUPFAM" id="SSF53474">
    <property type="entry name" value="alpha/beta-Hydrolases"/>
    <property type="match status" value="1"/>
</dbReference>
<evidence type="ECO:0000313" key="1">
    <source>
        <dbReference type="EMBL" id="RCX26167.1"/>
    </source>
</evidence>
<evidence type="ECO:0000313" key="2">
    <source>
        <dbReference type="Proteomes" id="UP000252707"/>
    </source>
</evidence>
<keyword evidence="2" id="KW-1185">Reference proteome</keyword>
<dbReference type="Gene3D" id="3.40.50.1820">
    <property type="entry name" value="alpha/beta hydrolase"/>
    <property type="match status" value="1"/>
</dbReference>
<organism evidence="1 2">
    <name type="scientific">Thioalbus denitrificans</name>
    <dbReference type="NCBI Taxonomy" id="547122"/>
    <lineage>
        <taxon>Bacteria</taxon>
        <taxon>Pseudomonadati</taxon>
        <taxon>Pseudomonadota</taxon>
        <taxon>Gammaproteobacteria</taxon>
        <taxon>Chromatiales</taxon>
        <taxon>Ectothiorhodospiraceae</taxon>
        <taxon>Thioalbus</taxon>
    </lineage>
</organism>
<protein>
    <recommendedName>
        <fullName evidence="3">Esterase</fullName>
    </recommendedName>
</protein>
<sequence length="199" mass="21938">MSTPTPAILYIHGFNSSPESHKARILVARMEALGLGDRIRVPALSDRPERAALQLEAEVERLLPGGLALVGSSLGGYYATWLAERHGLRAVLVNPAVRPYELLADYLGPQQNLYTGERYELVAEHITALRALDVERVSHPGRFLLLLQSGDETLDFRQALRKYPDSPRILMAGGSHGFENFEAVAERVLRFCGVPPNGL</sequence>
<dbReference type="PANTHER" id="PTHR35602">
    <property type="entry name" value="ESTERASE YQIA-RELATED"/>
    <property type="match status" value="1"/>
</dbReference>
<dbReference type="Pfam" id="PF05728">
    <property type="entry name" value="UPF0227"/>
    <property type="match status" value="1"/>
</dbReference>
<dbReference type="RefSeq" id="WP_114280851.1">
    <property type="nucleotide sequence ID" value="NZ_QPJY01000011.1"/>
</dbReference>
<dbReference type="EMBL" id="QPJY01000011">
    <property type="protein sequence ID" value="RCX26167.1"/>
    <property type="molecule type" value="Genomic_DNA"/>
</dbReference>
<gene>
    <name evidence="1" type="ORF">DFQ59_11141</name>
</gene>
<dbReference type="PANTHER" id="PTHR35602:SF3">
    <property type="entry name" value="ESTERASE YQIA"/>
    <property type="match status" value="1"/>
</dbReference>
<dbReference type="OrthoDB" id="9814831at2"/>
<dbReference type="AlphaFoldDB" id="A0A369C0H0"/>
<comment type="caution">
    <text evidence="1">The sequence shown here is derived from an EMBL/GenBank/DDBJ whole genome shotgun (WGS) entry which is preliminary data.</text>
</comment>
<reference evidence="1 2" key="1">
    <citation type="submission" date="2018-07" db="EMBL/GenBank/DDBJ databases">
        <title>Genomic Encyclopedia of Type Strains, Phase IV (KMG-IV): sequencing the most valuable type-strain genomes for metagenomic binning, comparative biology and taxonomic classification.</title>
        <authorList>
            <person name="Goeker M."/>
        </authorList>
    </citation>
    <scope>NUCLEOTIDE SEQUENCE [LARGE SCALE GENOMIC DNA]</scope>
    <source>
        <strain evidence="1 2">DSM 26407</strain>
    </source>
</reference>
<name>A0A369C0H0_9GAMM</name>
<dbReference type="InterPro" id="IPR008886">
    <property type="entry name" value="UPF0227/Esterase_YqiA"/>
</dbReference>
<evidence type="ECO:0008006" key="3">
    <source>
        <dbReference type="Google" id="ProtNLM"/>
    </source>
</evidence>